<feature type="region of interest" description="Disordered" evidence="1">
    <location>
        <begin position="96"/>
        <end position="119"/>
    </location>
</feature>
<protein>
    <submittedName>
        <fullName evidence="2">Uncharacterized protein</fullName>
    </submittedName>
</protein>
<organism evidence="2 3">
    <name type="scientific">Miscanthus lutarioriparius</name>
    <dbReference type="NCBI Taxonomy" id="422564"/>
    <lineage>
        <taxon>Eukaryota</taxon>
        <taxon>Viridiplantae</taxon>
        <taxon>Streptophyta</taxon>
        <taxon>Embryophyta</taxon>
        <taxon>Tracheophyta</taxon>
        <taxon>Spermatophyta</taxon>
        <taxon>Magnoliopsida</taxon>
        <taxon>Liliopsida</taxon>
        <taxon>Poales</taxon>
        <taxon>Poaceae</taxon>
        <taxon>PACMAD clade</taxon>
        <taxon>Panicoideae</taxon>
        <taxon>Andropogonodae</taxon>
        <taxon>Andropogoneae</taxon>
        <taxon>Saccharinae</taxon>
        <taxon>Miscanthus</taxon>
    </lineage>
</organism>
<sequence length="194" mass="21021">MASIYKLQRHCNGAKPNLQIIQVIAELSVVSDGAIQKGEEYLHVRAAGVTELIFQCFQLLKLKATRTQREMSPEVEEDGVEAAVCEQRRCAVGEQEQLSDEGLSSAEKPRSSGKSSASVCQCRGGRAACASLRHGLCQSPPWVGLYLQQESTAAGAGSLREDAGRTSVAYPSSARTAGERERKRKCGPERRRLG</sequence>
<proteinExistence type="predicted"/>
<feature type="compositionally biased region" description="Basic and acidic residues" evidence="1">
    <location>
        <begin position="177"/>
        <end position="194"/>
    </location>
</feature>
<keyword evidence="3" id="KW-1185">Reference proteome</keyword>
<evidence type="ECO:0000313" key="2">
    <source>
        <dbReference type="EMBL" id="CAD6257988.1"/>
    </source>
</evidence>
<reference evidence="2" key="1">
    <citation type="submission" date="2020-10" db="EMBL/GenBank/DDBJ databases">
        <authorList>
            <person name="Han B."/>
            <person name="Lu T."/>
            <person name="Zhao Q."/>
            <person name="Huang X."/>
            <person name="Zhao Y."/>
        </authorList>
    </citation>
    <scope>NUCLEOTIDE SEQUENCE</scope>
</reference>
<evidence type="ECO:0000313" key="3">
    <source>
        <dbReference type="Proteomes" id="UP000604825"/>
    </source>
</evidence>
<evidence type="ECO:0000256" key="1">
    <source>
        <dbReference type="SAM" id="MobiDB-lite"/>
    </source>
</evidence>
<dbReference type="EMBL" id="CAJGYO010000010">
    <property type="protein sequence ID" value="CAD6257988.1"/>
    <property type="molecule type" value="Genomic_DNA"/>
</dbReference>
<accession>A0A811QBA5</accession>
<dbReference type="Proteomes" id="UP000604825">
    <property type="component" value="Unassembled WGS sequence"/>
</dbReference>
<gene>
    <name evidence="2" type="ORF">NCGR_LOCUS41471</name>
</gene>
<feature type="region of interest" description="Disordered" evidence="1">
    <location>
        <begin position="154"/>
        <end position="194"/>
    </location>
</feature>
<name>A0A811QBA5_9POAL</name>
<dbReference type="AlphaFoldDB" id="A0A811QBA5"/>
<comment type="caution">
    <text evidence="2">The sequence shown here is derived from an EMBL/GenBank/DDBJ whole genome shotgun (WGS) entry which is preliminary data.</text>
</comment>